<keyword evidence="1" id="KW-1133">Transmembrane helix</keyword>
<evidence type="ECO:0000313" key="2">
    <source>
        <dbReference type="EMBL" id="EQD99428.1"/>
    </source>
</evidence>
<organism evidence="2 3">
    <name type="scientific">Helicobacter pylori PZ5024</name>
    <dbReference type="NCBI Taxonomy" id="1337391"/>
    <lineage>
        <taxon>Bacteria</taxon>
        <taxon>Pseudomonadati</taxon>
        <taxon>Campylobacterota</taxon>
        <taxon>Epsilonproteobacteria</taxon>
        <taxon>Campylobacterales</taxon>
        <taxon>Helicobacteraceae</taxon>
        <taxon>Helicobacter</taxon>
    </lineage>
</organism>
<keyword evidence="1" id="KW-0472">Membrane</keyword>
<proteinExistence type="predicted"/>
<reference evidence="2 3" key="1">
    <citation type="journal article" date="2013" name="Genome Announc.">
        <title>Draft Genome Sequences of Helicobacter pylori Strains Isolated from Regions of Low and High Gastric Cancer Risk in Colombia.</title>
        <authorList>
            <person name="Sheh A."/>
            <person name="Piazuelo M.B."/>
            <person name="Wilson K.T."/>
            <person name="Correa P."/>
            <person name="Fox J.G."/>
        </authorList>
    </citation>
    <scope>NUCLEOTIDE SEQUENCE [LARGE SCALE GENOMIC DNA]</scope>
    <source>
        <strain evidence="2 3">PZ5024</strain>
    </source>
</reference>
<protein>
    <submittedName>
        <fullName evidence="2">Uncharacterized protein</fullName>
    </submittedName>
</protein>
<evidence type="ECO:0000256" key="1">
    <source>
        <dbReference type="SAM" id="Phobius"/>
    </source>
</evidence>
<dbReference type="AlphaFoldDB" id="T2T452"/>
<name>T2T452_HELPX</name>
<keyword evidence="1" id="KW-0812">Transmembrane</keyword>
<dbReference type="Proteomes" id="UP000015645">
    <property type="component" value="Unassembled WGS sequence"/>
</dbReference>
<feature type="transmembrane region" description="Helical" evidence="1">
    <location>
        <begin position="12"/>
        <end position="32"/>
    </location>
</feature>
<dbReference type="EMBL" id="ASYS01000046">
    <property type="protein sequence ID" value="EQD99428.1"/>
    <property type="molecule type" value="Genomic_DNA"/>
</dbReference>
<evidence type="ECO:0000313" key="3">
    <source>
        <dbReference type="Proteomes" id="UP000015645"/>
    </source>
</evidence>
<sequence length="49" mass="5519">MSLVRSSLSLVRFSFSVANPVILLFNSVFSLVRFSLSFDSSAFSFFKAY</sequence>
<gene>
    <name evidence="2" type="ORF">L931_07560</name>
</gene>
<accession>T2T452</accession>
<comment type="caution">
    <text evidence="2">The sequence shown here is derived from an EMBL/GenBank/DDBJ whole genome shotgun (WGS) entry which is preliminary data.</text>
</comment>